<comment type="subcellular location">
    <subcellularLocation>
        <location evidence="1">Cell membrane</location>
        <topology evidence="1">Lipid-anchor</topology>
    </subcellularLocation>
</comment>
<evidence type="ECO:0000259" key="5">
    <source>
        <dbReference type="Pfam" id="PF00496"/>
    </source>
</evidence>
<dbReference type="InterPro" id="IPR000914">
    <property type="entry name" value="SBP_5_dom"/>
</dbReference>
<keyword evidence="7" id="KW-1185">Reference proteome</keyword>
<dbReference type="CDD" id="cd08518">
    <property type="entry name" value="PBP2_NikA_DppA_OppA_like_19"/>
    <property type="match status" value="1"/>
</dbReference>
<dbReference type="Gene3D" id="3.10.105.10">
    <property type="entry name" value="Dipeptide-binding Protein, Domain 3"/>
    <property type="match status" value="1"/>
</dbReference>
<dbReference type="PANTHER" id="PTHR30290">
    <property type="entry name" value="PERIPLASMIC BINDING COMPONENT OF ABC TRANSPORTER"/>
    <property type="match status" value="1"/>
</dbReference>
<dbReference type="PIRSF" id="PIRSF002741">
    <property type="entry name" value="MppA"/>
    <property type="match status" value="1"/>
</dbReference>
<comment type="caution">
    <text evidence="6">The sequence shown here is derived from an EMBL/GenBank/DDBJ whole genome shotgun (WGS) entry which is preliminary data.</text>
</comment>
<accession>A0ABN1JI46</accession>
<reference evidence="6 7" key="1">
    <citation type="journal article" date="2019" name="Int. J. Syst. Evol. Microbiol.">
        <title>The Global Catalogue of Microorganisms (GCM) 10K type strain sequencing project: providing services to taxonomists for standard genome sequencing and annotation.</title>
        <authorList>
            <consortium name="The Broad Institute Genomics Platform"/>
            <consortium name="The Broad Institute Genome Sequencing Center for Infectious Disease"/>
            <person name="Wu L."/>
            <person name="Ma J."/>
        </authorList>
    </citation>
    <scope>NUCLEOTIDE SEQUENCE [LARGE SCALE GENOMIC DNA]</scope>
    <source>
        <strain evidence="6 7">JCM 1407</strain>
    </source>
</reference>
<keyword evidence="3" id="KW-0813">Transport</keyword>
<dbReference type="PANTHER" id="PTHR30290:SF9">
    <property type="entry name" value="OLIGOPEPTIDE-BINDING PROTEIN APPA"/>
    <property type="match status" value="1"/>
</dbReference>
<dbReference type="RefSeq" id="WP_343761338.1">
    <property type="nucleotide sequence ID" value="NZ_BAAACG010000009.1"/>
</dbReference>
<evidence type="ECO:0000256" key="1">
    <source>
        <dbReference type="ARBA" id="ARBA00004193"/>
    </source>
</evidence>
<evidence type="ECO:0000256" key="3">
    <source>
        <dbReference type="ARBA" id="ARBA00022448"/>
    </source>
</evidence>
<evidence type="ECO:0000313" key="6">
    <source>
        <dbReference type="EMBL" id="GAA0740337.1"/>
    </source>
</evidence>
<keyword evidence="4" id="KW-0732">Signal</keyword>
<dbReference type="InterPro" id="IPR023765">
    <property type="entry name" value="SBP_5_CS"/>
</dbReference>
<proteinExistence type="inferred from homology"/>
<protein>
    <submittedName>
        <fullName evidence="6">ABC transporter substrate-binding protein</fullName>
    </submittedName>
</protein>
<dbReference type="PROSITE" id="PS51257">
    <property type="entry name" value="PROKAR_LIPOPROTEIN"/>
    <property type="match status" value="1"/>
</dbReference>
<organism evidence="6 7">
    <name type="scientific">Clostridium oceanicum</name>
    <dbReference type="NCBI Taxonomy" id="1543"/>
    <lineage>
        <taxon>Bacteria</taxon>
        <taxon>Bacillati</taxon>
        <taxon>Bacillota</taxon>
        <taxon>Clostridia</taxon>
        <taxon>Eubacteriales</taxon>
        <taxon>Clostridiaceae</taxon>
        <taxon>Clostridium</taxon>
    </lineage>
</organism>
<dbReference type="Pfam" id="PF00496">
    <property type="entry name" value="SBP_bac_5"/>
    <property type="match status" value="1"/>
</dbReference>
<dbReference type="PROSITE" id="PS01040">
    <property type="entry name" value="SBP_BACTERIAL_5"/>
    <property type="match status" value="1"/>
</dbReference>
<comment type="similarity">
    <text evidence="2">Belongs to the bacterial solute-binding protein 5 family.</text>
</comment>
<dbReference type="Proteomes" id="UP001501510">
    <property type="component" value="Unassembled WGS sequence"/>
</dbReference>
<feature type="domain" description="Solute-binding protein family 5" evidence="5">
    <location>
        <begin position="81"/>
        <end position="439"/>
    </location>
</feature>
<sequence>MKKKLLKNKMICSLIIGILSLSFILVGCSSKKVDTSEKSKDKTLIYGSEFEDEKLNPILTTGYTTNLIFRGLMKFDKNNKPKCDIAKSYSKSKDGLTYEFKLRKDVKFHDGSNVKAEDVIFTVNSIKNEKVNSELRPEFKEIKSIKSTGDYELKIKLDKPFPALLDKMTLGIIPKHALEGKDINNAKFNQKPIGTGPYKVEEWKKGSSLTLSKFKDYYDKDKLGNIDRIVIKFIPDYNVRAMQLKTGEIDVAYLEPSQVEKFDKSDNVKVYKLDTADYRCFMYNMRKDIWKDVNVRKAFNYAVDRKAMVKGILLGYGKVAYSPIQFNEFNNEKVEKYTYDLEKANKLLDDAGFKKGSDGIRRKDGKEFSFTLTAPKTDEVRVKIANYLASQFKKLGVNVKVEALDWNAIEIDKCDAFVLGWGSPYDADDHTYKLFHSSQIEGGNNFGAYSNAKVDDLLEKARTTENKSERKNLYNEFQKELVSDPPFNFNVYLKALYGVNKRVTGIKEKILGHHGMGFLWNVEEWNIR</sequence>
<dbReference type="Gene3D" id="3.40.190.10">
    <property type="entry name" value="Periplasmic binding protein-like II"/>
    <property type="match status" value="1"/>
</dbReference>
<evidence type="ECO:0000313" key="7">
    <source>
        <dbReference type="Proteomes" id="UP001501510"/>
    </source>
</evidence>
<dbReference type="InterPro" id="IPR030678">
    <property type="entry name" value="Peptide/Ni-bd"/>
</dbReference>
<evidence type="ECO:0000256" key="2">
    <source>
        <dbReference type="ARBA" id="ARBA00005695"/>
    </source>
</evidence>
<dbReference type="Gene3D" id="3.90.76.10">
    <property type="entry name" value="Dipeptide-binding Protein, Domain 1"/>
    <property type="match status" value="1"/>
</dbReference>
<dbReference type="SUPFAM" id="SSF53850">
    <property type="entry name" value="Periplasmic binding protein-like II"/>
    <property type="match status" value="1"/>
</dbReference>
<dbReference type="EMBL" id="BAAACG010000009">
    <property type="protein sequence ID" value="GAA0740337.1"/>
    <property type="molecule type" value="Genomic_DNA"/>
</dbReference>
<gene>
    <name evidence="6" type="ORF">GCM10008906_20210</name>
</gene>
<evidence type="ECO:0000256" key="4">
    <source>
        <dbReference type="ARBA" id="ARBA00022729"/>
    </source>
</evidence>
<name>A0ABN1JI46_9CLOT</name>
<dbReference type="InterPro" id="IPR039424">
    <property type="entry name" value="SBP_5"/>
</dbReference>